<dbReference type="Gene3D" id="3.90.220.20">
    <property type="entry name" value="DNA methylase specificity domains"/>
    <property type="match status" value="2"/>
</dbReference>
<keyword evidence="2" id="KW-0680">Restriction system</keyword>
<evidence type="ECO:0000259" key="4">
    <source>
        <dbReference type="Pfam" id="PF01420"/>
    </source>
</evidence>
<accession>A0AB35XFZ9</accession>
<dbReference type="RefSeq" id="WP_016667010.1">
    <property type="nucleotide sequence ID" value="NZ_CABKSM010000001.1"/>
</dbReference>
<sequence length="390" mass="41481">MRTNTLGELVDEAGGIVQTGPFGSQLHAHDYSNSGVAVVMPQNIRNGRLDHSSIAHVTTGRASGLSRHTLQAGDIVYSRRGDVEKCALVLETDLPAMCGTGSLLVRVPKSHFADSTFLAYLLQTDEVRKWVRGHAVGATMLNLNTQILREVPLVLPPLPKQQAIAEVLGALDDKIAANRALVATADALARAFTNECLADSTTTQLCDLATITMGSSPKGTSYNESGEGVVLYQGMKDFGIRSPLPRVWTTEPGRLAHAGDILMSVRAPVGTLNRATEECCIGRGLASLTAHQPNALFHLLLEQQTLFAPFNGDGTIFGSINKRQLHALPVRIPSAGLTELEAKTAPLEAQVASALSESATLAALRDTLLPALMDGTLRVKDAERTVGEAL</sequence>
<dbReference type="InterPro" id="IPR000055">
    <property type="entry name" value="Restrct_endonuc_typeI_TRD"/>
</dbReference>
<dbReference type="GO" id="GO:0009307">
    <property type="term" value="P:DNA restriction-modification system"/>
    <property type="evidence" value="ECO:0007669"/>
    <property type="project" value="UniProtKB-KW"/>
</dbReference>
<dbReference type="GO" id="GO:0003677">
    <property type="term" value="F:DNA binding"/>
    <property type="evidence" value="ECO:0007669"/>
    <property type="project" value="UniProtKB-KW"/>
</dbReference>
<evidence type="ECO:0000313" key="6">
    <source>
        <dbReference type="Proteomes" id="UP001309299"/>
    </source>
</evidence>
<gene>
    <name evidence="5" type="ORF">V7F78_02685</name>
</gene>
<reference evidence="5" key="1">
    <citation type="submission" date="2024-02" db="EMBL/GenBank/DDBJ databases">
        <title>Bacterial skin colonization with Propionibacterium avidum as a risk factor for Periprosthetic Joint Infections - a single-center prospective study.</title>
        <authorList>
            <person name="Achermann Y."/>
        </authorList>
    </citation>
    <scope>NUCLEOTIDE SEQUENCE</scope>
    <source>
        <strain evidence="5">PAVI-2017310195</strain>
    </source>
</reference>
<dbReference type="InterPro" id="IPR044946">
    <property type="entry name" value="Restrct_endonuc_typeI_TRD_sf"/>
</dbReference>
<feature type="domain" description="Type I restriction modification DNA specificity" evidence="4">
    <location>
        <begin position="71"/>
        <end position="179"/>
    </location>
</feature>
<dbReference type="GO" id="GO:0016787">
    <property type="term" value="F:hydrolase activity"/>
    <property type="evidence" value="ECO:0007669"/>
    <property type="project" value="UniProtKB-KW"/>
</dbReference>
<dbReference type="CDD" id="cd17495">
    <property type="entry name" value="RMtype1_S_Cep9333ORF4827P-TRD2-CR2_like"/>
    <property type="match status" value="1"/>
</dbReference>
<keyword evidence="5" id="KW-0255">Endonuclease</keyword>
<evidence type="ECO:0000256" key="3">
    <source>
        <dbReference type="ARBA" id="ARBA00023125"/>
    </source>
</evidence>
<organism evidence="5 6">
    <name type="scientific">Cutibacterium avidum</name>
    <dbReference type="NCBI Taxonomy" id="33010"/>
    <lineage>
        <taxon>Bacteria</taxon>
        <taxon>Bacillati</taxon>
        <taxon>Actinomycetota</taxon>
        <taxon>Actinomycetes</taxon>
        <taxon>Propionibacteriales</taxon>
        <taxon>Propionibacteriaceae</taxon>
        <taxon>Cutibacterium</taxon>
    </lineage>
</organism>
<name>A0AB35XFZ9_9ACTN</name>
<evidence type="ECO:0000313" key="5">
    <source>
        <dbReference type="EMBL" id="MEH1545941.1"/>
    </source>
</evidence>
<evidence type="ECO:0000256" key="2">
    <source>
        <dbReference type="ARBA" id="ARBA00022747"/>
    </source>
</evidence>
<protein>
    <submittedName>
        <fullName evidence="5">Restriction endonuclease subunit S</fullName>
        <ecNumber evidence="5">3.1.21.-</ecNumber>
    </submittedName>
</protein>
<comment type="caution">
    <text evidence="5">The sequence shown here is derived from an EMBL/GenBank/DDBJ whole genome shotgun (WGS) entry which is preliminary data.</text>
</comment>
<dbReference type="EMBL" id="JBAKUA010000003">
    <property type="protein sequence ID" value="MEH1545941.1"/>
    <property type="molecule type" value="Genomic_DNA"/>
</dbReference>
<dbReference type="Proteomes" id="UP001309299">
    <property type="component" value="Unassembled WGS sequence"/>
</dbReference>
<dbReference type="InterPro" id="IPR052021">
    <property type="entry name" value="Type-I_RS_S_subunit"/>
</dbReference>
<keyword evidence="5" id="KW-0378">Hydrolase</keyword>
<proteinExistence type="inferred from homology"/>
<dbReference type="EC" id="3.1.21.-" evidence="5"/>
<keyword evidence="5" id="KW-0540">Nuclease</keyword>
<dbReference type="AlphaFoldDB" id="A0AB35XFZ9"/>
<dbReference type="PANTHER" id="PTHR30408">
    <property type="entry name" value="TYPE-1 RESTRICTION ENZYME ECOKI SPECIFICITY PROTEIN"/>
    <property type="match status" value="1"/>
</dbReference>
<keyword evidence="3" id="KW-0238">DNA-binding</keyword>
<dbReference type="GO" id="GO:0004519">
    <property type="term" value="F:endonuclease activity"/>
    <property type="evidence" value="ECO:0007669"/>
    <property type="project" value="UniProtKB-KW"/>
</dbReference>
<comment type="similarity">
    <text evidence="1">Belongs to the type-I restriction system S methylase family.</text>
</comment>
<dbReference type="PANTHER" id="PTHR30408:SF13">
    <property type="entry name" value="TYPE I RESTRICTION ENZYME HINDI SPECIFICITY SUBUNIT"/>
    <property type="match status" value="1"/>
</dbReference>
<dbReference type="SUPFAM" id="SSF116734">
    <property type="entry name" value="DNA methylase specificity domain"/>
    <property type="match status" value="2"/>
</dbReference>
<dbReference type="Pfam" id="PF01420">
    <property type="entry name" value="Methylase_S"/>
    <property type="match status" value="1"/>
</dbReference>
<evidence type="ECO:0000256" key="1">
    <source>
        <dbReference type="ARBA" id="ARBA00010923"/>
    </source>
</evidence>